<organism evidence="2 3">
    <name type="scientific">Macrococcus epidermidis</name>
    <dbReference type="NCBI Taxonomy" id="1902580"/>
    <lineage>
        <taxon>Bacteria</taxon>
        <taxon>Bacillati</taxon>
        <taxon>Bacillota</taxon>
        <taxon>Bacilli</taxon>
        <taxon>Bacillales</taxon>
        <taxon>Staphylococcaceae</taxon>
        <taxon>Macrococcus</taxon>
    </lineage>
</organism>
<name>A0A327ZP37_9STAP</name>
<evidence type="ECO:0000313" key="2">
    <source>
        <dbReference type="EMBL" id="RAK44057.1"/>
    </source>
</evidence>
<proteinExistence type="predicted"/>
<dbReference type="AlphaFoldDB" id="A0A327ZP37"/>
<accession>A0A327ZP37</accession>
<sequence>MKEKNIDIQFDHIIHYINGIEDFRFPGNKLNIIPGGKHLSLGTKNSLSRIDLSYIEFIDVFDKQLIEAAMKDDKEYLSFASTLGRTNYTEGFKRLCFRTHDIYALNHHFKSLGLKTLGPLKMERVTPQGKLIQWELLYIDDERNFELPFFIQWGESDKERQKVLESEMQLHLHIDTIVIETHDFDSIAEIFVSWLDYEVIGGVINTYFLLKKEGLPHIKLVPGNENKIRRLEIKTQDDSLKGEHLVHDAVYAFI</sequence>
<evidence type="ECO:0000259" key="1">
    <source>
        <dbReference type="Pfam" id="PF13468"/>
    </source>
</evidence>
<dbReference type="EMBL" id="PZJH01000006">
    <property type="protein sequence ID" value="RAK44057.1"/>
    <property type="molecule type" value="Genomic_DNA"/>
</dbReference>
<dbReference type="InterPro" id="IPR029068">
    <property type="entry name" value="Glyas_Bleomycin-R_OHBP_Dase"/>
</dbReference>
<gene>
    <name evidence="2" type="ORF">BHU61_10955</name>
</gene>
<reference evidence="2 3" key="1">
    <citation type="journal article" date="2018" name="Front. Microbiol.">
        <title>Description and Comparative Genomics of Macrococcus caseolyticus subsp. hominis subsp. nov., Macrococcus goetzii sp. nov., Macrococcus epidermidis sp. nov., and Macrococcus bohemicus sp. nov., Novel Macrococci From Human Clinical Material With Virulence Potential and Suspected Uptake of Foreign DNA by Natural Transformation.</title>
        <authorList>
            <person name="Maslanova I."/>
            <person name="Wertheimer Z."/>
            <person name="Sedlacek I."/>
            <person name="Svec P."/>
            <person name="Indrakova A."/>
            <person name="Kovarovic V."/>
            <person name="Schumann P."/>
            <person name="Sproer C."/>
            <person name="Kralova S."/>
            <person name="Sedo O."/>
            <person name="Kristofova L."/>
            <person name="Vrbovska V."/>
            <person name="Fuzik T."/>
            <person name="Petras P."/>
            <person name="Zdrahal Z."/>
            <person name="Ruzickova V."/>
            <person name="Doskar J."/>
            <person name="Pantucek R."/>
        </authorList>
    </citation>
    <scope>NUCLEOTIDE SEQUENCE [LARGE SCALE GENOMIC DNA]</scope>
    <source>
        <strain evidence="2 3">01/688</strain>
    </source>
</reference>
<dbReference type="Pfam" id="PF13468">
    <property type="entry name" value="Glyoxalase_3"/>
    <property type="match status" value="1"/>
</dbReference>
<dbReference type="SUPFAM" id="SSF54593">
    <property type="entry name" value="Glyoxalase/Bleomycin resistance protein/Dihydroxybiphenyl dioxygenase"/>
    <property type="match status" value="1"/>
</dbReference>
<dbReference type="PANTHER" id="PTHR40265">
    <property type="entry name" value="BLL2707 PROTEIN"/>
    <property type="match status" value="1"/>
</dbReference>
<dbReference type="PANTHER" id="PTHR40265:SF1">
    <property type="entry name" value="GLYOXALASE-LIKE DOMAIN-CONTAINING PROTEIN"/>
    <property type="match status" value="1"/>
</dbReference>
<dbReference type="Gene3D" id="3.10.180.10">
    <property type="entry name" value="2,3-Dihydroxybiphenyl 1,2-Dioxygenase, domain 1"/>
    <property type="match status" value="1"/>
</dbReference>
<evidence type="ECO:0000313" key="3">
    <source>
        <dbReference type="Proteomes" id="UP000249808"/>
    </source>
</evidence>
<dbReference type="RefSeq" id="WP_111716839.1">
    <property type="nucleotide sequence ID" value="NZ_JAKREG010000001.1"/>
</dbReference>
<comment type="caution">
    <text evidence="2">The sequence shown here is derived from an EMBL/GenBank/DDBJ whole genome shotgun (WGS) entry which is preliminary data.</text>
</comment>
<keyword evidence="3" id="KW-1185">Reference proteome</keyword>
<feature type="domain" description="Glyoxalase-like" evidence="1">
    <location>
        <begin position="10"/>
        <end position="194"/>
    </location>
</feature>
<protein>
    <submittedName>
        <fullName evidence="2">VOC family protein</fullName>
    </submittedName>
</protein>
<dbReference type="InterPro" id="IPR025870">
    <property type="entry name" value="Glyoxalase-like_dom"/>
</dbReference>
<dbReference type="Proteomes" id="UP000249808">
    <property type="component" value="Unassembled WGS sequence"/>
</dbReference>